<feature type="domain" description="Condensation" evidence="7">
    <location>
        <begin position="714"/>
        <end position="981"/>
    </location>
</feature>
<dbReference type="CDD" id="cd04433">
    <property type="entry name" value="AFD_class_I"/>
    <property type="match status" value="1"/>
</dbReference>
<name>A0A2J5I7A3_9EURO</name>
<dbReference type="EMBL" id="KZ559502">
    <property type="protein sequence ID" value="PLN85820.1"/>
    <property type="molecule type" value="Genomic_DNA"/>
</dbReference>
<dbReference type="InterPro" id="IPR045851">
    <property type="entry name" value="AMP-bd_C_sf"/>
</dbReference>
<dbReference type="GO" id="GO:0031956">
    <property type="term" value="F:medium-chain fatty acid-CoA ligase activity"/>
    <property type="evidence" value="ECO:0007669"/>
    <property type="project" value="TreeGrafter"/>
</dbReference>
<organism evidence="9 10">
    <name type="scientific">Aspergillus taichungensis</name>
    <dbReference type="NCBI Taxonomy" id="482145"/>
    <lineage>
        <taxon>Eukaryota</taxon>
        <taxon>Fungi</taxon>
        <taxon>Dikarya</taxon>
        <taxon>Ascomycota</taxon>
        <taxon>Pezizomycotina</taxon>
        <taxon>Eurotiomycetes</taxon>
        <taxon>Eurotiomycetidae</taxon>
        <taxon>Eurotiales</taxon>
        <taxon>Aspergillaceae</taxon>
        <taxon>Aspergillus</taxon>
        <taxon>Aspergillus subgen. Circumdati</taxon>
    </lineage>
</organism>
<dbReference type="InterPro" id="IPR042099">
    <property type="entry name" value="ANL_N_sf"/>
</dbReference>
<dbReference type="Gene3D" id="3.30.559.30">
    <property type="entry name" value="Nonribosomal peptide synthetase, condensation domain"/>
    <property type="match status" value="1"/>
</dbReference>
<dbReference type="InterPro" id="IPR000873">
    <property type="entry name" value="AMP-dep_synth/lig_dom"/>
</dbReference>
<evidence type="ECO:0000256" key="4">
    <source>
        <dbReference type="ARBA" id="ARBA00022598"/>
    </source>
</evidence>
<evidence type="ECO:0000256" key="5">
    <source>
        <dbReference type="SAM" id="MobiDB-lite"/>
    </source>
</evidence>
<evidence type="ECO:0000256" key="3">
    <source>
        <dbReference type="ARBA" id="ARBA00022553"/>
    </source>
</evidence>
<dbReference type="SUPFAM" id="SSF56801">
    <property type="entry name" value="Acetyl-CoA synthetase-like"/>
    <property type="match status" value="1"/>
</dbReference>
<dbReference type="PANTHER" id="PTHR43201:SF5">
    <property type="entry name" value="MEDIUM-CHAIN ACYL-COA LIGASE ACSF2, MITOCHONDRIAL"/>
    <property type="match status" value="1"/>
</dbReference>
<dbReference type="OrthoDB" id="10253869at2759"/>
<evidence type="ECO:0000259" key="6">
    <source>
        <dbReference type="Pfam" id="PF00501"/>
    </source>
</evidence>
<dbReference type="Gene3D" id="3.40.50.12780">
    <property type="entry name" value="N-terminal domain of ligase-like"/>
    <property type="match status" value="1"/>
</dbReference>
<evidence type="ECO:0000313" key="9">
    <source>
        <dbReference type="EMBL" id="PLN85820.1"/>
    </source>
</evidence>
<keyword evidence="10" id="KW-1185">Reference proteome</keyword>
<dbReference type="InterPro" id="IPR025110">
    <property type="entry name" value="AMP-bd_C"/>
</dbReference>
<evidence type="ECO:0000256" key="1">
    <source>
        <dbReference type="ARBA" id="ARBA00006432"/>
    </source>
</evidence>
<reference evidence="10" key="1">
    <citation type="submission" date="2017-12" db="EMBL/GenBank/DDBJ databases">
        <authorList>
            <consortium name="DOE Joint Genome Institute"/>
            <person name="Mondo S.J."/>
            <person name="Kjaerbolling I."/>
            <person name="Vesth T.C."/>
            <person name="Frisvad J.C."/>
            <person name="Nybo J.L."/>
            <person name="Theobald S."/>
            <person name="Kuo A."/>
            <person name="Bowyer P."/>
            <person name="Matsuda Y."/>
            <person name="Lyhne E.K."/>
            <person name="Kogle M.E."/>
            <person name="Clum A."/>
            <person name="Lipzen A."/>
            <person name="Salamov A."/>
            <person name="Ngan C.Y."/>
            <person name="Daum C."/>
            <person name="Chiniquy J."/>
            <person name="Barry K."/>
            <person name="LaButti K."/>
            <person name="Haridas S."/>
            <person name="Simmons B.A."/>
            <person name="Magnuson J.K."/>
            <person name="Mortensen U.H."/>
            <person name="Larsen T.O."/>
            <person name="Grigoriev I.V."/>
            <person name="Baker S.E."/>
            <person name="Andersen M.R."/>
            <person name="Nordberg H.P."/>
            <person name="Cantor M.N."/>
            <person name="Hua S.X."/>
        </authorList>
    </citation>
    <scope>NUCLEOTIDE SEQUENCE [LARGE SCALE GENOMIC DNA]</scope>
    <source>
        <strain evidence="10">IBT 19404</strain>
    </source>
</reference>
<accession>A0A2J5I7A3</accession>
<dbReference type="InterPro" id="IPR023213">
    <property type="entry name" value="CAT-like_dom_sf"/>
</dbReference>
<dbReference type="PROSITE" id="PS00455">
    <property type="entry name" value="AMP_BINDING"/>
    <property type="match status" value="1"/>
</dbReference>
<dbReference type="InterPro" id="IPR001242">
    <property type="entry name" value="Condensation_dom"/>
</dbReference>
<dbReference type="InterPro" id="IPR020845">
    <property type="entry name" value="AMP-binding_CS"/>
</dbReference>
<comment type="similarity">
    <text evidence="1">Belongs to the ATP-dependent AMP-binding enzyme family.</text>
</comment>
<dbReference type="Gene3D" id="3.30.300.30">
    <property type="match status" value="1"/>
</dbReference>
<evidence type="ECO:0000256" key="2">
    <source>
        <dbReference type="ARBA" id="ARBA00022450"/>
    </source>
</evidence>
<dbReference type="SUPFAM" id="SSF52777">
    <property type="entry name" value="CoA-dependent acyltransferases"/>
    <property type="match status" value="2"/>
</dbReference>
<dbReference type="Gene3D" id="3.30.559.10">
    <property type="entry name" value="Chloramphenicol acetyltransferase-like domain"/>
    <property type="match status" value="1"/>
</dbReference>
<dbReference type="Pfam" id="PF00501">
    <property type="entry name" value="AMP-binding"/>
    <property type="match status" value="1"/>
</dbReference>
<evidence type="ECO:0000313" key="10">
    <source>
        <dbReference type="Proteomes" id="UP000235023"/>
    </source>
</evidence>
<feature type="domain" description="AMP-dependent synthetase/ligase" evidence="6">
    <location>
        <begin position="58"/>
        <end position="423"/>
    </location>
</feature>
<protein>
    <recommendedName>
        <fullName evidence="11">Acetyl-CoA synthetase-like protein</fullName>
    </recommendedName>
</protein>
<dbReference type="Pfam" id="PF00668">
    <property type="entry name" value="Condensation"/>
    <property type="match status" value="1"/>
</dbReference>
<evidence type="ECO:0000259" key="7">
    <source>
        <dbReference type="Pfam" id="PF00668"/>
    </source>
</evidence>
<keyword evidence="2" id="KW-0596">Phosphopantetheine</keyword>
<evidence type="ECO:0000259" key="8">
    <source>
        <dbReference type="Pfam" id="PF13193"/>
    </source>
</evidence>
<feature type="domain" description="AMP-binding enzyme C-terminal" evidence="8">
    <location>
        <begin position="477"/>
        <end position="558"/>
    </location>
</feature>
<dbReference type="PANTHER" id="PTHR43201">
    <property type="entry name" value="ACYL-COA SYNTHETASE"/>
    <property type="match status" value="1"/>
</dbReference>
<dbReference type="AlphaFoldDB" id="A0A2J5I7A3"/>
<gene>
    <name evidence="9" type="ORF">BDW42DRAFT_132754</name>
</gene>
<proteinExistence type="inferred from homology"/>
<feature type="region of interest" description="Disordered" evidence="5">
    <location>
        <begin position="1231"/>
        <end position="1266"/>
    </location>
</feature>
<sequence>MARDNPPINKKALAETIDETQQIPQKDLISLLDDVADRFPHHDAILSLHQKDHLDLGGAASLAKPTRWTYSQLRKGSIRLAAHFAAEGMRHGSRIVAVFYNEAEWALLFWATVRLGCQFVPLDPRILDHKKDALHILDKVRPAAVFVSNPTMAERVDGIVEDMEHRPSFKCVASAMDDANTTQGWTTMSEALSDTTDGVFPTVTVEPEDTVLILFTSGTTSRPKGCPHSAVTMGSPALMVVDLFGLEPGHSLCQHLPTFHIFNIFLSLGFWLAGATVVLPSASFDPASCFRAFATSPKMHVPCVPSMVQALTTHASSTDQTAISSPFSIILGGAPLTPDILELSRTLGTKQIVAGYGTTEGVATAMNVMDADSLDVVDEEVCIGRVRSGARLRFCQPGSRVPIARGEIGEVHQGGLPVFSGYLDGSPEELAMCYQEQGVNWWASGDRGYLDEEGRLFLLGRYKDLIIRGGENISPVKIENCLGKMVGVHSAYVVGVPDTVAGEVPVAVITRDSQTHVATSDLQAAVLAELGRSFSPTMILDLHKDLGKEKYPTTTSGKIQKPSLRQWVTDYLGQRRRMEQSSNDLLTALLECWSAVTGLAREEINPDASIKTFADSMMIIQFFNMASRKLARYTNSTLMISDTVRQQAEMLQPKKPEPTEVIVSSKCHEHEAEPLDQLRAEEITTSRLAPLGFGWDDVEELIPMTDYFSYFARLPIRPYHWNPRIALVADSSISVVGLRQALYEWLERHPLFRATTVTYDDDLDLYVVMRPSSGWLDLQVTDSSTVDDIAALKTYRLNDASWDCVFRTGPLLKATLVPLRDPPGSTGLIIHVHHVMFDYHTINCSLQDLRDLVSKHSNSSVTPLRHFHHYRSFARSYRAYRSGPTAEEDVNFHVNRLRGISKDPAAIWPPLRQDSDLLPLDPSKRRAFDTVSRSVHLPEIGHVQAQAGVSAAMIGKCACTLINLRHTGASEAIFTTTHSGRLWPTPPPSNSHRTAPAPHPLEIDGPTLVWRVERVPTPAPHETTIQFLRRVSKSQDEMVTHTHAPLGQVLHSLSSGDVNEPETNKADKALINRILFHQLFNWVLEKINNSSSASSTATSPLRVVDMLSHADLSLVWAPCLRPDNVCGLDIRYRHGQFEVGEVEALAGEFLDTMVWLAEPGNLDRAVLECGVALGGGGGGGGGGGATADGVENGGVAADGVGKDNAASAPVLAPAHASAPAPASVPASAVADVIGNGGVGDSVRDDDAKDEEDADQEGRRKRRKLCT</sequence>
<keyword evidence="4" id="KW-0436">Ligase</keyword>
<dbReference type="Proteomes" id="UP000235023">
    <property type="component" value="Unassembled WGS sequence"/>
</dbReference>
<dbReference type="Pfam" id="PF13193">
    <property type="entry name" value="AMP-binding_C"/>
    <property type="match status" value="1"/>
</dbReference>
<keyword evidence="3" id="KW-0597">Phosphoprotein</keyword>
<dbReference type="GO" id="GO:0006631">
    <property type="term" value="P:fatty acid metabolic process"/>
    <property type="evidence" value="ECO:0007669"/>
    <property type="project" value="TreeGrafter"/>
</dbReference>
<evidence type="ECO:0008006" key="11">
    <source>
        <dbReference type="Google" id="ProtNLM"/>
    </source>
</evidence>